<dbReference type="InterPro" id="IPR020946">
    <property type="entry name" value="Flavin_mOase-like"/>
</dbReference>
<dbReference type="Gene3D" id="3.50.50.60">
    <property type="entry name" value="FAD/NAD(P)-binding domain"/>
    <property type="match status" value="3"/>
</dbReference>
<evidence type="ECO:0000256" key="1">
    <source>
        <dbReference type="ARBA" id="ARBA00010139"/>
    </source>
</evidence>
<dbReference type="PANTHER" id="PTHR42877">
    <property type="entry name" value="L-ORNITHINE N(5)-MONOOXYGENASE-RELATED"/>
    <property type="match status" value="1"/>
</dbReference>
<evidence type="ECO:0000256" key="4">
    <source>
        <dbReference type="ARBA" id="ARBA00023002"/>
    </source>
</evidence>
<proteinExistence type="inferred from homology"/>
<dbReference type="AlphaFoldDB" id="A0AAD5KJC9"/>
<name>A0AAD5KJC9_9FUNG</name>
<dbReference type="GO" id="GO:0050661">
    <property type="term" value="F:NADP binding"/>
    <property type="evidence" value="ECO:0007669"/>
    <property type="project" value="InterPro"/>
</dbReference>
<sequence length="505" mass="57765">MSSKTNKKLTAAVIGTGFSGLCSAIKLEKELGIQAQLFEMSDDVGGTWEANRYPGAECDIPSHLYSLSFELSPSWSKHYSNQKEIYAYMQSVAKKYNLYERTQFQTEVIRCEWIESKQQWYLQWRNTKDHNKTGSGYYNTVFAGLGPLRIPNIPKEFQGFDGPIVHTTRWDNTIDYSNKRIAVIGCGATAIQAIPELRKVASHIYSYQRTVAWVSPRDQFTYPRIIKAVFRWFPALLKLYRFMLFLQHEMYYTYFGYYDTFFGRLIHKGFKKIVALRLARAGRPDLIPILTPNYPPGCKRIAKSELYLEALAKPNVTVIPAGIEEIKGRVLVDKTGNETEVDILILATGFNLQGFAGNLKILGRNQVSLEEKWRHEFPKTFKTVTMNGFPNFFLLLGPSTGLGHNSVVTMIDIQVDFAIKCLKHVVQRDLAAIEPKIASQEEFVKKLQNGFNGTVWKGGCRSWYMNDAGELFGLWNGTITSFWWSLRKANINDFVQHKKAIPIKM</sequence>
<evidence type="ECO:0000256" key="3">
    <source>
        <dbReference type="ARBA" id="ARBA00022827"/>
    </source>
</evidence>
<dbReference type="PANTHER" id="PTHR42877:SF4">
    <property type="entry name" value="FAD_NAD(P)-BINDING DOMAIN-CONTAINING PROTEIN-RELATED"/>
    <property type="match status" value="1"/>
</dbReference>
<dbReference type="SUPFAM" id="SSF51905">
    <property type="entry name" value="FAD/NAD(P)-binding domain"/>
    <property type="match status" value="1"/>
</dbReference>
<keyword evidence="4" id="KW-0560">Oxidoreductase</keyword>
<dbReference type="GO" id="GO:0050660">
    <property type="term" value="F:flavin adenine dinucleotide binding"/>
    <property type="evidence" value="ECO:0007669"/>
    <property type="project" value="InterPro"/>
</dbReference>
<dbReference type="PRINTS" id="PR00370">
    <property type="entry name" value="FMOXYGENASE"/>
</dbReference>
<dbReference type="GO" id="GO:0004499">
    <property type="term" value="F:N,N-dimethylaniline monooxygenase activity"/>
    <property type="evidence" value="ECO:0007669"/>
    <property type="project" value="InterPro"/>
</dbReference>
<protein>
    <submittedName>
        <fullName evidence="5">Flavoprotein</fullName>
    </submittedName>
</protein>
<comment type="similarity">
    <text evidence="1">Belongs to the FAD-binding monooxygenase family.</text>
</comment>
<reference evidence="5" key="1">
    <citation type="journal article" date="2022" name="IScience">
        <title>Evolution of zygomycete secretomes and the origins of terrestrial fungal ecologies.</title>
        <authorList>
            <person name="Chang Y."/>
            <person name="Wang Y."/>
            <person name="Mondo S."/>
            <person name="Ahrendt S."/>
            <person name="Andreopoulos W."/>
            <person name="Barry K."/>
            <person name="Beard J."/>
            <person name="Benny G.L."/>
            <person name="Blankenship S."/>
            <person name="Bonito G."/>
            <person name="Cuomo C."/>
            <person name="Desiro A."/>
            <person name="Gervers K.A."/>
            <person name="Hundley H."/>
            <person name="Kuo A."/>
            <person name="LaButti K."/>
            <person name="Lang B.F."/>
            <person name="Lipzen A."/>
            <person name="O'Donnell K."/>
            <person name="Pangilinan J."/>
            <person name="Reynolds N."/>
            <person name="Sandor L."/>
            <person name="Smith M.E."/>
            <person name="Tsang A."/>
            <person name="Grigoriev I.V."/>
            <person name="Stajich J.E."/>
            <person name="Spatafora J.W."/>
        </authorList>
    </citation>
    <scope>NUCLEOTIDE SEQUENCE</scope>
    <source>
        <strain evidence="5">RSA 2281</strain>
    </source>
</reference>
<evidence type="ECO:0000256" key="2">
    <source>
        <dbReference type="ARBA" id="ARBA00022630"/>
    </source>
</evidence>
<accession>A0AAD5KJC9</accession>
<gene>
    <name evidence="5" type="ORF">BDA99DRAFT_556399</name>
</gene>
<dbReference type="Pfam" id="PF00743">
    <property type="entry name" value="FMO-like"/>
    <property type="match status" value="1"/>
</dbReference>
<dbReference type="InterPro" id="IPR051209">
    <property type="entry name" value="FAD-bind_Monooxygenase_sf"/>
</dbReference>
<dbReference type="InterPro" id="IPR000960">
    <property type="entry name" value="Flavin_mOase"/>
</dbReference>
<keyword evidence="6" id="KW-1185">Reference proteome</keyword>
<keyword evidence="3" id="KW-0274">FAD</keyword>
<keyword evidence="2" id="KW-0285">Flavoprotein</keyword>
<dbReference type="EMBL" id="JAIXMP010000005">
    <property type="protein sequence ID" value="KAI9272801.1"/>
    <property type="molecule type" value="Genomic_DNA"/>
</dbReference>
<comment type="caution">
    <text evidence="5">The sequence shown here is derived from an EMBL/GenBank/DDBJ whole genome shotgun (WGS) entry which is preliminary data.</text>
</comment>
<dbReference type="Proteomes" id="UP001209540">
    <property type="component" value="Unassembled WGS sequence"/>
</dbReference>
<reference evidence="5" key="2">
    <citation type="submission" date="2023-02" db="EMBL/GenBank/DDBJ databases">
        <authorList>
            <consortium name="DOE Joint Genome Institute"/>
            <person name="Mondo S.J."/>
            <person name="Chang Y."/>
            <person name="Wang Y."/>
            <person name="Ahrendt S."/>
            <person name="Andreopoulos W."/>
            <person name="Barry K."/>
            <person name="Beard J."/>
            <person name="Benny G.L."/>
            <person name="Blankenship S."/>
            <person name="Bonito G."/>
            <person name="Cuomo C."/>
            <person name="Desiro A."/>
            <person name="Gervers K.A."/>
            <person name="Hundley H."/>
            <person name="Kuo A."/>
            <person name="LaButti K."/>
            <person name="Lang B.F."/>
            <person name="Lipzen A."/>
            <person name="O'Donnell K."/>
            <person name="Pangilinan J."/>
            <person name="Reynolds N."/>
            <person name="Sandor L."/>
            <person name="Smith M.W."/>
            <person name="Tsang A."/>
            <person name="Grigoriev I.V."/>
            <person name="Stajich J.E."/>
            <person name="Spatafora J.W."/>
        </authorList>
    </citation>
    <scope>NUCLEOTIDE SEQUENCE</scope>
    <source>
        <strain evidence="5">RSA 2281</strain>
    </source>
</reference>
<dbReference type="InterPro" id="IPR036188">
    <property type="entry name" value="FAD/NAD-bd_sf"/>
</dbReference>
<organism evidence="5 6">
    <name type="scientific">Phascolomyces articulosus</name>
    <dbReference type="NCBI Taxonomy" id="60185"/>
    <lineage>
        <taxon>Eukaryota</taxon>
        <taxon>Fungi</taxon>
        <taxon>Fungi incertae sedis</taxon>
        <taxon>Mucoromycota</taxon>
        <taxon>Mucoromycotina</taxon>
        <taxon>Mucoromycetes</taxon>
        <taxon>Mucorales</taxon>
        <taxon>Lichtheimiaceae</taxon>
        <taxon>Phascolomyces</taxon>
    </lineage>
</organism>
<evidence type="ECO:0000313" key="6">
    <source>
        <dbReference type="Proteomes" id="UP001209540"/>
    </source>
</evidence>
<evidence type="ECO:0000313" key="5">
    <source>
        <dbReference type="EMBL" id="KAI9272801.1"/>
    </source>
</evidence>